<dbReference type="GO" id="GO:0009234">
    <property type="term" value="P:menaquinone biosynthetic process"/>
    <property type="evidence" value="ECO:0007669"/>
    <property type="project" value="UniProtKB-UniRule"/>
</dbReference>
<dbReference type="EMBL" id="QGTD01000019">
    <property type="protein sequence ID" value="PWU67026.1"/>
    <property type="molecule type" value="Genomic_DNA"/>
</dbReference>
<dbReference type="Gene3D" id="3.20.20.120">
    <property type="entry name" value="Enolase-like C-terminal domain"/>
    <property type="match status" value="1"/>
</dbReference>
<evidence type="ECO:0000256" key="3">
    <source>
        <dbReference type="ARBA" id="ARBA00022842"/>
    </source>
</evidence>
<dbReference type="EC" id="4.2.1.113" evidence="5 6"/>
<evidence type="ECO:0000313" key="8">
    <source>
        <dbReference type="EMBL" id="PWU67026.1"/>
    </source>
</evidence>
<feature type="domain" description="Mandelate racemase/muconate lactonizing enzyme C-terminal" evidence="7">
    <location>
        <begin position="144"/>
        <end position="236"/>
    </location>
</feature>
<evidence type="ECO:0000256" key="1">
    <source>
        <dbReference type="ARBA" id="ARBA00001968"/>
    </source>
</evidence>
<evidence type="ECO:0000256" key="6">
    <source>
        <dbReference type="NCBIfam" id="TIGR01928"/>
    </source>
</evidence>
<dbReference type="InterPro" id="IPR010197">
    <property type="entry name" value="OSBS/NAAAR"/>
</dbReference>
<reference evidence="8 9" key="1">
    <citation type="submission" date="2018-05" db="EMBL/GenBank/DDBJ databases">
        <title>Genomic analysis of Gracilibacillus dipsosauri DD1 reveals novel features of a salt-tolerant amylase.</title>
        <authorList>
            <person name="Deutch C.E."/>
            <person name="Yang S."/>
        </authorList>
    </citation>
    <scope>NUCLEOTIDE SEQUENCE [LARGE SCALE GENOMIC DNA]</scope>
    <source>
        <strain evidence="8 9">DD1</strain>
    </source>
</reference>
<dbReference type="PANTHER" id="PTHR48073:SF5">
    <property type="entry name" value="O-SUCCINYLBENZOATE SYNTHASE"/>
    <property type="match status" value="1"/>
</dbReference>
<dbReference type="UniPathway" id="UPA01057">
    <property type="reaction ID" value="UER00165"/>
</dbReference>
<evidence type="ECO:0000256" key="2">
    <source>
        <dbReference type="ARBA" id="ARBA00022723"/>
    </source>
</evidence>
<organism evidence="8 9">
    <name type="scientific">Gracilibacillus dipsosauri</name>
    <dbReference type="NCBI Taxonomy" id="178340"/>
    <lineage>
        <taxon>Bacteria</taxon>
        <taxon>Bacillati</taxon>
        <taxon>Bacillota</taxon>
        <taxon>Bacilli</taxon>
        <taxon>Bacillales</taxon>
        <taxon>Bacillaceae</taxon>
        <taxon>Gracilibacillus</taxon>
    </lineage>
</organism>
<dbReference type="Gene3D" id="3.30.390.10">
    <property type="entry name" value="Enolase-like, N-terminal domain"/>
    <property type="match status" value="1"/>
</dbReference>
<accession>A0A317KUL9</accession>
<evidence type="ECO:0000313" key="9">
    <source>
        <dbReference type="Proteomes" id="UP000245624"/>
    </source>
</evidence>
<dbReference type="AlphaFoldDB" id="A0A317KUL9"/>
<dbReference type="SFLD" id="SFLDS00001">
    <property type="entry name" value="Enolase"/>
    <property type="match status" value="1"/>
</dbReference>
<comment type="cofactor">
    <cofactor evidence="1">
        <name>a divalent metal cation</name>
        <dbReference type="ChEBI" id="CHEBI:60240"/>
    </cofactor>
</comment>
<comment type="caution">
    <text evidence="8">The sequence shown here is derived from an EMBL/GenBank/DDBJ whole genome shotgun (WGS) entry which is preliminary data.</text>
</comment>
<proteinExistence type="predicted"/>
<dbReference type="GO" id="GO:0043748">
    <property type="term" value="F:O-succinylbenzoate synthase activity"/>
    <property type="evidence" value="ECO:0007669"/>
    <property type="project" value="UniProtKB-EC"/>
</dbReference>
<protein>
    <recommendedName>
        <fullName evidence="5 6">o-succinylbenzoate synthase</fullName>
        <ecNumber evidence="5 6">4.2.1.113</ecNumber>
    </recommendedName>
</protein>
<dbReference type="OrthoDB" id="9774531at2"/>
<dbReference type="Pfam" id="PF13378">
    <property type="entry name" value="MR_MLE_C"/>
    <property type="match status" value="1"/>
</dbReference>
<keyword evidence="3" id="KW-0460">Magnesium</keyword>
<dbReference type="PANTHER" id="PTHR48073">
    <property type="entry name" value="O-SUCCINYLBENZOATE SYNTHASE-RELATED"/>
    <property type="match status" value="1"/>
</dbReference>
<gene>
    <name evidence="8" type="primary">menC</name>
    <name evidence="8" type="ORF">DLJ74_17540</name>
</gene>
<dbReference type="RefSeq" id="WP_109985440.1">
    <property type="nucleotide sequence ID" value="NZ_JAJUIE010000025.1"/>
</dbReference>
<keyword evidence="2" id="KW-0479">Metal-binding</keyword>
<dbReference type="InterPro" id="IPR029017">
    <property type="entry name" value="Enolase-like_N"/>
</dbReference>
<dbReference type="NCBIfam" id="TIGR01928">
    <property type="entry name" value="menC_lowGC_arch"/>
    <property type="match status" value="1"/>
</dbReference>
<dbReference type="SFLD" id="SFLDF00009">
    <property type="entry name" value="o-succinylbenzoate_synthase"/>
    <property type="match status" value="1"/>
</dbReference>
<dbReference type="UniPathway" id="UPA00079"/>
<dbReference type="SMART" id="SM00922">
    <property type="entry name" value="MR_MLE"/>
    <property type="match status" value="1"/>
</dbReference>
<name>A0A317KUL9_9BACI</name>
<dbReference type="Pfam" id="PF02746">
    <property type="entry name" value="MR_MLE_N"/>
    <property type="match status" value="1"/>
</dbReference>
<keyword evidence="9" id="KW-1185">Reference proteome</keyword>
<dbReference type="InterPro" id="IPR013342">
    <property type="entry name" value="Mandelate_racemase_C"/>
</dbReference>
<dbReference type="GO" id="GO:0046872">
    <property type="term" value="F:metal ion binding"/>
    <property type="evidence" value="ECO:0007669"/>
    <property type="project" value="UniProtKB-KW"/>
</dbReference>
<dbReference type="CDD" id="cd03317">
    <property type="entry name" value="NAAAR"/>
    <property type="match status" value="1"/>
</dbReference>
<evidence type="ECO:0000256" key="5">
    <source>
        <dbReference type="ARBA" id="ARBA00029491"/>
    </source>
</evidence>
<dbReference type="SFLD" id="SFLDG00180">
    <property type="entry name" value="muconate_cycloisomerase"/>
    <property type="match status" value="1"/>
</dbReference>
<dbReference type="InterPro" id="IPR029065">
    <property type="entry name" value="Enolase_C-like"/>
</dbReference>
<dbReference type="InterPro" id="IPR036849">
    <property type="entry name" value="Enolase-like_C_sf"/>
</dbReference>
<dbReference type="GO" id="GO:0016854">
    <property type="term" value="F:racemase and epimerase activity"/>
    <property type="evidence" value="ECO:0007669"/>
    <property type="project" value="UniProtKB-ARBA"/>
</dbReference>
<evidence type="ECO:0000256" key="4">
    <source>
        <dbReference type="ARBA" id="ARBA00023239"/>
    </source>
</evidence>
<dbReference type="Proteomes" id="UP000245624">
    <property type="component" value="Unassembled WGS sequence"/>
</dbReference>
<dbReference type="SUPFAM" id="SSF54826">
    <property type="entry name" value="Enolase N-terminal domain-like"/>
    <property type="match status" value="1"/>
</dbReference>
<evidence type="ECO:0000259" key="7">
    <source>
        <dbReference type="SMART" id="SM00922"/>
    </source>
</evidence>
<sequence>MIQIEKIILHRINMPLRTPFKNSRKIVKEKDIFVIELVDQDGLRGFGESVAFHTPWYTEETTNTVYTIIKEDLAPIAKLQPFDHPNTFIQKCEGVRRNHMAKAAIEGAIWDLYAKREHVPLYRAIGGRTAQVSVGAAIGIKRDFPILKQSIQTVLDQGYQRIKLKINRENDLTLLEKVRNSFPDIKLMVDANSAYTLQDIEHLKSFDQFDLMMIEQPLAQDDFVDHAKLQEKIQTPICLDESIHTLSDAKTAIELNSCKIISIKLGRVGGFTNAITIHDLCVAHHIPVWCGGMLEAGVGRAQSLALATLPGFTLPADPGASNRYWHQDIITPEVEIENGQITLLDKPGIGYEIDHEALAKFRIEKIVL</sequence>
<keyword evidence="4" id="KW-0456">Lyase</keyword>
<dbReference type="InterPro" id="IPR013341">
    <property type="entry name" value="Mandelate_racemase_N_dom"/>
</dbReference>
<dbReference type="SUPFAM" id="SSF51604">
    <property type="entry name" value="Enolase C-terminal domain-like"/>
    <property type="match status" value="1"/>
</dbReference>